<reference evidence="2 3" key="3">
    <citation type="submission" date="2017-03" db="EMBL/GenBank/DDBJ databases">
        <authorList>
            <person name="Regsiter A."/>
            <person name="William W."/>
        </authorList>
    </citation>
    <scope>NUCLEOTIDE SEQUENCE [LARGE SCALE GENOMIC DNA]</scope>
    <source>
        <strain evidence="2">PRJEB5721</strain>
    </source>
</reference>
<dbReference type="AlphaFoldDB" id="A0A060UPU3"/>
<evidence type="ECO:0000313" key="2">
    <source>
        <dbReference type="EMBL" id="SMH64661.1"/>
    </source>
</evidence>
<proteinExistence type="predicted"/>
<reference evidence="1" key="2">
    <citation type="submission" date="2014-07" db="EMBL/GenBank/DDBJ databases">
        <title>Initial genome analysis of the psychrotolerant acidophile Acidithiobacillus ferrivorans CF27: insights into iron and sulfur oxidation pathways and into biofilm formation.</title>
        <authorList>
            <person name="Talla E."/>
            <person name="Hedrich S."/>
            <person name="Mangenot S."/>
            <person name="Ji B."/>
            <person name="Johnson D.B."/>
            <person name="Barbe V."/>
            <person name="Bonnefoy V."/>
        </authorList>
    </citation>
    <scope>NUCLEOTIDE SEQUENCE [LARGE SCALE GENOMIC DNA]</scope>
    <source>
        <strain evidence="1">CF27</strain>
    </source>
</reference>
<dbReference type="InterPro" id="IPR010152">
    <property type="entry name" value="CRISPR-assoc_prot_Cas2_sub"/>
</dbReference>
<dbReference type="Pfam" id="PF09707">
    <property type="entry name" value="Cas_Cas2CT1978"/>
    <property type="match status" value="1"/>
</dbReference>
<keyword evidence="3" id="KW-1185">Reference proteome</keyword>
<reference evidence="1" key="1">
    <citation type="submission" date="2014-03" db="EMBL/GenBank/DDBJ databases">
        <authorList>
            <person name="Genoscope - CEA"/>
        </authorList>
    </citation>
    <scope>NUCLEOTIDE SEQUENCE [LARGE SCALE GENOMIC DNA]</scope>
    <source>
        <strain evidence="1">CF27</strain>
    </source>
</reference>
<sequence>MPWMVISLIKPEAALRGALLRYFVEIPVHTFAGKIDRRHADVLLEKVRGTRGKAAIITAKNNDSGFDIELINNNNCFVIDYDGLMLISAKRQHIKKSVISDIGKNSL</sequence>
<name>A0A060UPU3_9PROT</name>
<organism evidence="1">
    <name type="scientific">Acidithiobacillus ferrivorans</name>
    <dbReference type="NCBI Taxonomy" id="160808"/>
    <lineage>
        <taxon>Bacteria</taxon>
        <taxon>Pseudomonadati</taxon>
        <taxon>Pseudomonadota</taxon>
        <taxon>Acidithiobacillia</taxon>
        <taxon>Acidithiobacillales</taxon>
        <taxon>Acidithiobacillaceae</taxon>
        <taxon>Acidithiobacillus</taxon>
    </lineage>
</organism>
<dbReference type="EMBL" id="CCCS020000035">
    <property type="protein sequence ID" value="CDQ10632.1"/>
    <property type="molecule type" value="Genomic_DNA"/>
</dbReference>
<protein>
    <submittedName>
        <fullName evidence="1">CRISPR-associated protein Cas2</fullName>
    </submittedName>
</protein>
<gene>
    <name evidence="2" type="ORF">AFERRI_10695</name>
    <name evidence="1" type="ORF">AFERRI_400413</name>
</gene>
<dbReference type="EMBL" id="LT841305">
    <property type="protein sequence ID" value="SMH64661.1"/>
    <property type="molecule type" value="Genomic_DNA"/>
</dbReference>
<dbReference type="Proteomes" id="UP000193925">
    <property type="component" value="Chromosome AFERRI"/>
</dbReference>
<dbReference type="Gene3D" id="3.30.70.240">
    <property type="match status" value="1"/>
</dbReference>
<accession>A0A060UPU3</accession>
<evidence type="ECO:0000313" key="1">
    <source>
        <dbReference type="EMBL" id="CDQ10632.1"/>
    </source>
</evidence>
<evidence type="ECO:0000313" key="3">
    <source>
        <dbReference type="Proteomes" id="UP000193925"/>
    </source>
</evidence>